<feature type="domain" description="MATH" evidence="2">
    <location>
        <begin position="6"/>
        <end position="131"/>
    </location>
</feature>
<reference evidence="4" key="1">
    <citation type="submission" date="2013-01" db="EMBL/GenBank/DDBJ databases">
        <title>Draft Genome Sequence of a Mulberry Tree, Morus notabilis C.K. Schneid.</title>
        <authorList>
            <person name="He N."/>
            <person name="Zhao S."/>
        </authorList>
    </citation>
    <scope>NUCLEOTIDE SEQUENCE</scope>
</reference>
<dbReference type="SUPFAM" id="SSF49599">
    <property type="entry name" value="TRAF domain-like"/>
    <property type="match status" value="1"/>
</dbReference>
<gene>
    <name evidence="3" type="ORF">L484_012575</name>
</gene>
<dbReference type="PROSITE" id="PS50144">
    <property type="entry name" value="MATH"/>
    <property type="match status" value="1"/>
</dbReference>
<evidence type="ECO:0000313" key="4">
    <source>
        <dbReference type="Proteomes" id="UP000030645"/>
    </source>
</evidence>
<proteinExistence type="predicted"/>
<name>W9QKY5_9ROSA</name>
<dbReference type="CDD" id="cd00121">
    <property type="entry name" value="MATH"/>
    <property type="match status" value="1"/>
</dbReference>
<evidence type="ECO:0000313" key="3">
    <source>
        <dbReference type="EMBL" id="EXB39571.1"/>
    </source>
</evidence>
<keyword evidence="3" id="KW-0378">Hydrolase</keyword>
<sequence>MGDSSSCRFKWTIESFTKLSVRKLYSDIFYVGGYKWRILIFPKGNNVDHLSMYLDVADSETLPYGWSRDAQFSLSVINQIHSEGTVEKVRKHVFNASESDWGFASFIPLSELNSSASGFILKDTCIVEAEVY</sequence>
<accession>W9QKY5</accession>
<dbReference type="InterPro" id="IPR002083">
    <property type="entry name" value="MATH/TRAF_dom"/>
</dbReference>
<dbReference type="InterPro" id="IPR050804">
    <property type="entry name" value="MCC"/>
</dbReference>
<dbReference type="GO" id="GO:0016787">
    <property type="term" value="F:hydrolase activity"/>
    <property type="evidence" value="ECO:0007669"/>
    <property type="project" value="UniProtKB-KW"/>
</dbReference>
<dbReference type="InterPro" id="IPR008974">
    <property type="entry name" value="TRAF-like"/>
</dbReference>
<organism evidence="3 4">
    <name type="scientific">Morus notabilis</name>
    <dbReference type="NCBI Taxonomy" id="981085"/>
    <lineage>
        <taxon>Eukaryota</taxon>
        <taxon>Viridiplantae</taxon>
        <taxon>Streptophyta</taxon>
        <taxon>Embryophyta</taxon>
        <taxon>Tracheophyta</taxon>
        <taxon>Spermatophyta</taxon>
        <taxon>Magnoliopsida</taxon>
        <taxon>eudicotyledons</taxon>
        <taxon>Gunneridae</taxon>
        <taxon>Pentapetalae</taxon>
        <taxon>rosids</taxon>
        <taxon>fabids</taxon>
        <taxon>Rosales</taxon>
        <taxon>Moraceae</taxon>
        <taxon>Moreae</taxon>
        <taxon>Morus</taxon>
    </lineage>
</organism>
<keyword evidence="1" id="KW-0175">Coiled coil</keyword>
<evidence type="ECO:0000256" key="1">
    <source>
        <dbReference type="ARBA" id="ARBA00023054"/>
    </source>
</evidence>
<dbReference type="AlphaFoldDB" id="W9QKY5"/>
<dbReference type="SMART" id="SM00061">
    <property type="entry name" value="MATH"/>
    <property type="match status" value="1"/>
</dbReference>
<dbReference type="EMBL" id="KE343726">
    <property type="protein sequence ID" value="EXB39571.1"/>
    <property type="molecule type" value="Genomic_DNA"/>
</dbReference>
<dbReference type="STRING" id="981085.W9QKY5"/>
<keyword evidence="4" id="KW-1185">Reference proteome</keyword>
<dbReference type="eggNOG" id="KOG1863">
    <property type="taxonomic scope" value="Eukaryota"/>
</dbReference>
<dbReference type="PANTHER" id="PTHR46236:SF35">
    <property type="entry name" value="MATH DOMAIN-CONTAINING PROTEIN"/>
    <property type="match status" value="1"/>
</dbReference>
<dbReference type="FunFam" id="2.60.210.10:FF:000005">
    <property type="entry name" value="Ubiquitin carboxyl-terminal hydrolase 13"/>
    <property type="match status" value="1"/>
</dbReference>
<evidence type="ECO:0000259" key="2">
    <source>
        <dbReference type="PROSITE" id="PS50144"/>
    </source>
</evidence>
<dbReference type="Pfam" id="PF22486">
    <property type="entry name" value="MATH_2"/>
    <property type="match status" value="1"/>
</dbReference>
<dbReference type="OrthoDB" id="289038at2759"/>
<dbReference type="Proteomes" id="UP000030645">
    <property type="component" value="Unassembled WGS sequence"/>
</dbReference>
<dbReference type="KEGG" id="mnt:21395779"/>
<protein>
    <submittedName>
        <fullName evidence="3">Ubiquitin carboxyl-terminal hydrolase 12</fullName>
    </submittedName>
</protein>
<dbReference type="PANTHER" id="PTHR46236">
    <property type="entry name" value="TRAF-LIKE SUPERFAMILY PROTEIN"/>
    <property type="match status" value="1"/>
</dbReference>
<dbReference type="Gene3D" id="2.60.210.10">
    <property type="entry name" value="Apoptosis, Tumor Necrosis Factor Receptor Associated Protein 2, Chain A"/>
    <property type="match status" value="1"/>
</dbReference>